<name>A0A931AYD5_9ACTN</name>
<evidence type="ECO:0000259" key="2">
    <source>
        <dbReference type="Pfam" id="PF13472"/>
    </source>
</evidence>
<protein>
    <submittedName>
        <fullName evidence="3">SGNH/GDSL hydrolase family protein</fullName>
    </submittedName>
</protein>
<dbReference type="EMBL" id="JADPRT010000028">
    <property type="protein sequence ID" value="MBF9073893.1"/>
    <property type="molecule type" value="Genomic_DNA"/>
</dbReference>
<organism evidence="3 5">
    <name type="scientific">Streptacidiphilus fuscans</name>
    <dbReference type="NCBI Taxonomy" id="2789292"/>
    <lineage>
        <taxon>Bacteria</taxon>
        <taxon>Bacillati</taxon>
        <taxon>Actinomycetota</taxon>
        <taxon>Actinomycetes</taxon>
        <taxon>Kitasatosporales</taxon>
        <taxon>Streptomycetaceae</taxon>
        <taxon>Streptacidiphilus</taxon>
    </lineage>
</organism>
<feature type="chain" id="PRO_5038277257" evidence="1">
    <location>
        <begin position="34"/>
        <end position="310"/>
    </location>
</feature>
<dbReference type="InterPro" id="IPR036514">
    <property type="entry name" value="SGNH_hydro_sf"/>
</dbReference>
<dbReference type="InterPro" id="IPR013830">
    <property type="entry name" value="SGNH_hydro"/>
</dbReference>
<dbReference type="EMBL" id="JADPRT010000002">
    <property type="protein sequence ID" value="MBF9067810.1"/>
    <property type="molecule type" value="Genomic_DNA"/>
</dbReference>
<reference evidence="3" key="1">
    <citation type="submission" date="2020-11" db="EMBL/GenBank/DDBJ databases">
        <title>Isolation and identification of active actinomycetes.</title>
        <authorList>
            <person name="Yu B."/>
        </authorList>
    </citation>
    <scope>NUCLEOTIDE SEQUENCE</scope>
    <source>
        <strain evidence="3">NEAU-YB345</strain>
    </source>
</reference>
<feature type="domain" description="SGNH hydrolase-type esterase" evidence="2">
    <location>
        <begin position="61"/>
        <end position="294"/>
    </location>
</feature>
<evidence type="ECO:0000313" key="3">
    <source>
        <dbReference type="EMBL" id="MBF9067810.1"/>
    </source>
</evidence>
<dbReference type="GO" id="GO:0016787">
    <property type="term" value="F:hydrolase activity"/>
    <property type="evidence" value="ECO:0007669"/>
    <property type="project" value="UniProtKB-KW"/>
</dbReference>
<dbReference type="RefSeq" id="WP_196192949.1">
    <property type="nucleotide sequence ID" value="NZ_JADPRT010000002.1"/>
</dbReference>
<evidence type="ECO:0000313" key="5">
    <source>
        <dbReference type="Proteomes" id="UP000657385"/>
    </source>
</evidence>
<dbReference type="Gene3D" id="3.40.50.1110">
    <property type="entry name" value="SGNH hydrolase"/>
    <property type="match status" value="1"/>
</dbReference>
<dbReference type="Pfam" id="PF13472">
    <property type="entry name" value="Lipase_GDSL_2"/>
    <property type="match status" value="1"/>
</dbReference>
<evidence type="ECO:0000256" key="1">
    <source>
        <dbReference type="SAM" id="SignalP"/>
    </source>
</evidence>
<feature type="signal peptide" evidence="1">
    <location>
        <begin position="1"/>
        <end position="33"/>
    </location>
</feature>
<dbReference type="Proteomes" id="UP000657385">
    <property type="component" value="Unassembled WGS sequence"/>
</dbReference>
<comment type="caution">
    <text evidence="3">The sequence shown here is derived from an EMBL/GenBank/DDBJ whole genome shotgun (WGS) entry which is preliminary data.</text>
</comment>
<keyword evidence="1" id="KW-0732">Signal</keyword>
<keyword evidence="5" id="KW-1185">Reference proteome</keyword>
<sequence length="310" mass="32380">MSARSRLPRLARTLGAVTGAALLALSLAGPASAATHTPTLDLSTQPAAADHHGQPDYYVSLGDSLAAGYQPNVGHDTDVSYTDQLYAQLKQHDPDLVHIKLGCSGETTETMIDGGICSYPGATSQLDAAVQFLRAHRGHVRYVTLDIGANDVDGCLASGSIDLACAAKGIATVGVQVPEITAALHAAGGGRPQYAGMNYYDPFLAVWLTGPSGQQAARLSATLGVALNGAIEVGLKLGGFHVADVATAFSTLDFTDQATLPGVGQVPLNVARICEWTWECTPYHDIHATPTGHAVIAGVFRDVFRDSHRR</sequence>
<gene>
    <name evidence="3" type="ORF">I2501_07130</name>
    <name evidence="4" type="ORF">I2501_38365</name>
</gene>
<keyword evidence="3" id="KW-0378">Hydrolase</keyword>
<dbReference type="AlphaFoldDB" id="A0A931AYD5"/>
<accession>A0A931AYD5</accession>
<proteinExistence type="predicted"/>
<evidence type="ECO:0000313" key="4">
    <source>
        <dbReference type="EMBL" id="MBF9073893.1"/>
    </source>
</evidence>
<dbReference type="SUPFAM" id="SSF52266">
    <property type="entry name" value="SGNH hydrolase"/>
    <property type="match status" value="1"/>
</dbReference>